<organism evidence="2 3">
    <name type="scientific">Candidatus Gottesmanbacteria bacterium RIFCSPLOWO2_01_FULL_39_12b</name>
    <dbReference type="NCBI Taxonomy" id="1798388"/>
    <lineage>
        <taxon>Bacteria</taxon>
        <taxon>Candidatus Gottesmaniibacteriota</taxon>
    </lineage>
</organism>
<sequence length="144" mass="16714">MTDKTFLFVDSSAWISLVVINDINHQKAVSVFSSFNTKTKLYISFFIINETITKIRKIFSQEKASELFNQYKKLEKEKFLTILPVDRNIIEKGVALLSKHPTPNTFSLTDATNVVLMEKYHIPTLFSFDRDFKKLKTPYLSILP</sequence>
<name>A0A1F6ARU9_9BACT</name>
<gene>
    <name evidence="2" type="ORF">A2960_02575</name>
</gene>
<reference evidence="2 3" key="1">
    <citation type="journal article" date="2016" name="Nat. Commun.">
        <title>Thousands of microbial genomes shed light on interconnected biogeochemical processes in an aquifer system.</title>
        <authorList>
            <person name="Anantharaman K."/>
            <person name="Brown C.T."/>
            <person name="Hug L.A."/>
            <person name="Sharon I."/>
            <person name="Castelle C.J."/>
            <person name="Probst A.J."/>
            <person name="Thomas B.C."/>
            <person name="Singh A."/>
            <person name="Wilkins M.J."/>
            <person name="Karaoz U."/>
            <person name="Brodie E.L."/>
            <person name="Williams K.H."/>
            <person name="Hubbard S.S."/>
            <person name="Banfield J.F."/>
        </authorList>
    </citation>
    <scope>NUCLEOTIDE SEQUENCE [LARGE SCALE GENOMIC DNA]</scope>
</reference>
<feature type="domain" description="PIN" evidence="1">
    <location>
        <begin position="8"/>
        <end position="136"/>
    </location>
</feature>
<dbReference type="GO" id="GO:0016075">
    <property type="term" value="P:rRNA catabolic process"/>
    <property type="evidence" value="ECO:0007669"/>
    <property type="project" value="TreeGrafter"/>
</dbReference>
<evidence type="ECO:0000313" key="2">
    <source>
        <dbReference type="EMBL" id="OGG27007.1"/>
    </source>
</evidence>
<dbReference type="Gene3D" id="3.40.50.1010">
    <property type="entry name" value="5'-nuclease"/>
    <property type="match status" value="1"/>
</dbReference>
<dbReference type="Proteomes" id="UP000176609">
    <property type="component" value="Unassembled WGS sequence"/>
</dbReference>
<dbReference type="AlphaFoldDB" id="A0A1F6ARU9"/>
<evidence type="ECO:0000259" key="1">
    <source>
        <dbReference type="Pfam" id="PF01850"/>
    </source>
</evidence>
<dbReference type="InterPro" id="IPR002716">
    <property type="entry name" value="PIN_dom"/>
</dbReference>
<dbReference type="InterPro" id="IPR029060">
    <property type="entry name" value="PIN-like_dom_sf"/>
</dbReference>
<dbReference type="PANTHER" id="PTHR42188">
    <property type="entry name" value="23S RRNA-SPECIFIC ENDONUCLEASE VAPC20"/>
    <property type="match status" value="1"/>
</dbReference>
<proteinExistence type="predicted"/>
<dbReference type="Pfam" id="PF01850">
    <property type="entry name" value="PIN"/>
    <property type="match status" value="1"/>
</dbReference>
<accession>A0A1F6ARU9</accession>
<dbReference type="InterPro" id="IPR039018">
    <property type="entry name" value="VapC20-like"/>
</dbReference>
<dbReference type="PANTHER" id="PTHR42188:SF1">
    <property type="entry name" value="23S RRNA-SPECIFIC ENDONUCLEASE VAPC20"/>
    <property type="match status" value="1"/>
</dbReference>
<dbReference type="SUPFAM" id="SSF88723">
    <property type="entry name" value="PIN domain-like"/>
    <property type="match status" value="1"/>
</dbReference>
<comment type="caution">
    <text evidence="2">The sequence shown here is derived from an EMBL/GenBank/DDBJ whole genome shotgun (WGS) entry which is preliminary data.</text>
</comment>
<protein>
    <recommendedName>
        <fullName evidence="1">PIN domain-containing protein</fullName>
    </recommendedName>
</protein>
<dbReference type="EMBL" id="MFJR01000007">
    <property type="protein sequence ID" value="OGG27007.1"/>
    <property type="molecule type" value="Genomic_DNA"/>
</dbReference>
<dbReference type="GO" id="GO:0004521">
    <property type="term" value="F:RNA endonuclease activity"/>
    <property type="evidence" value="ECO:0007669"/>
    <property type="project" value="InterPro"/>
</dbReference>
<evidence type="ECO:0000313" key="3">
    <source>
        <dbReference type="Proteomes" id="UP000176609"/>
    </source>
</evidence>